<proteinExistence type="inferred from homology"/>
<protein>
    <submittedName>
        <fullName evidence="6">4-hydroxybutyrate dehydrogenase</fullName>
    </submittedName>
</protein>
<feature type="domain" description="Alcohol dehydrogenase iron-type/glycerol dehydrogenase GldA" evidence="4">
    <location>
        <begin position="25"/>
        <end position="166"/>
    </location>
</feature>
<dbReference type="Pfam" id="PF00465">
    <property type="entry name" value="Fe-ADH"/>
    <property type="match status" value="1"/>
</dbReference>
<sequence length="372" mass="41817">MKLFQEITEVYKYQKASEFIKEFQIGVGDFVFTSQSVFETYFQELRSSGAVVHFKSEYGQGEPTDLMVDALLKDFRRTDCKRVIAIGGGAVIDMAKILVLDGEAKAAEYYQRKVPVRKIRTLVAVPTTCGAGAEVSNVSIAEMTALQTKLGLAGEEMYPDQAVLIPELLGKLPWHFFVTSAIDALIHAIESYVSPKSTLYTRMFAKEAMQIFLKGFRMLEEKGPDSREELFEDFLIASDLAGISFAIAGTGTVHAMSYPLSGTYHVTHGEANYQFLTAVFQAYQETDPDGGILELNTFLAEIFSCEPDMVYKEIEKLLDGLVRRTPLHEYGMKEEEIRSFAESVEKSQQRLLGQSYVKFGADDLEKIYRKLY</sequence>
<keyword evidence="3" id="KW-0520">NAD</keyword>
<keyword evidence="7" id="KW-1185">Reference proteome</keyword>
<organism evidence="6 7">
    <name type="scientific">Sellimonas catena</name>
    <dbReference type="NCBI Taxonomy" id="2994035"/>
    <lineage>
        <taxon>Bacteria</taxon>
        <taxon>Bacillati</taxon>
        <taxon>Bacillota</taxon>
        <taxon>Clostridia</taxon>
        <taxon>Lachnospirales</taxon>
        <taxon>Lachnospiraceae</taxon>
        <taxon>Sellimonas</taxon>
    </lineage>
</organism>
<dbReference type="GO" id="GO:0046872">
    <property type="term" value="F:metal ion binding"/>
    <property type="evidence" value="ECO:0007669"/>
    <property type="project" value="InterPro"/>
</dbReference>
<dbReference type="InterPro" id="IPR018211">
    <property type="entry name" value="ADH_Fe_CS"/>
</dbReference>
<dbReference type="InterPro" id="IPR039697">
    <property type="entry name" value="Alcohol_dehydrogenase_Fe"/>
</dbReference>
<dbReference type="CDD" id="cd14860">
    <property type="entry name" value="4HBD_NAD"/>
    <property type="match status" value="1"/>
</dbReference>
<evidence type="ECO:0000313" key="7">
    <source>
        <dbReference type="Proteomes" id="UP001145145"/>
    </source>
</evidence>
<dbReference type="Proteomes" id="UP001145145">
    <property type="component" value="Unassembled WGS sequence"/>
</dbReference>
<dbReference type="PANTHER" id="PTHR11496:SF102">
    <property type="entry name" value="ALCOHOL DEHYDROGENASE 4"/>
    <property type="match status" value="1"/>
</dbReference>
<dbReference type="EMBL" id="BSBO01000046">
    <property type="protein sequence ID" value="GLG06075.1"/>
    <property type="molecule type" value="Genomic_DNA"/>
</dbReference>
<evidence type="ECO:0000256" key="3">
    <source>
        <dbReference type="ARBA" id="ARBA00023027"/>
    </source>
</evidence>
<evidence type="ECO:0000259" key="5">
    <source>
        <dbReference type="Pfam" id="PF25137"/>
    </source>
</evidence>
<name>A0A9W6CBC8_9FIRM</name>
<dbReference type="Gene3D" id="3.40.50.1970">
    <property type="match status" value="1"/>
</dbReference>
<evidence type="ECO:0000313" key="6">
    <source>
        <dbReference type="EMBL" id="GLG06075.1"/>
    </source>
</evidence>
<dbReference type="InterPro" id="IPR001670">
    <property type="entry name" value="ADH_Fe/GldA"/>
</dbReference>
<dbReference type="Gene3D" id="1.20.1090.10">
    <property type="entry name" value="Dehydroquinate synthase-like - alpha domain"/>
    <property type="match status" value="1"/>
</dbReference>
<reference evidence="6 7" key="1">
    <citation type="journal article" date="2023" name="Int. J. Syst. Evol. Microbiol.">
        <title>Sellimonas catena sp. nov., isolated from human faeces.</title>
        <authorList>
            <person name="Hisatomi A."/>
            <person name="Ohkuma M."/>
            <person name="Sakamoto M."/>
        </authorList>
    </citation>
    <scope>NUCLEOTIDE SEQUENCE [LARGE SCALE GENOMIC DNA]</scope>
    <source>
        <strain evidence="6 7">12EGH17</strain>
    </source>
</reference>
<evidence type="ECO:0000256" key="2">
    <source>
        <dbReference type="ARBA" id="ARBA00023002"/>
    </source>
</evidence>
<comment type="similarity">
    <text evidence="1">Belongs to the iron-containing alcohol dehydrogenase family.</text>
</comment>
<evidence type="ECO:0000256" key="1">
    <source>
        <dbReference type="ARBA" id="ARBA00007358"/>
    </source>
</evidence>
<dbReference type="AlphaFoldDB" id="A0A9W6CBC8"/>
<comment type="caution">
    <text evidence="6">The sequence shown here is derived from an EMBL/GenBank/DDBJ whole genome shotgun (WGS) entry which is preliminary data.</text>
</comment>
<evidence type="ECO:0000259" key="4">
    <source>
        <dbReference type="Pfam" id="PF00465"/>
    </source>
</evidence>
<feature type="domain" description="Fe-containing alcohol dehydrogenase-like C-terminal" evidence="5">
    <location>
        <begin position="178"/>
        <end position="372"/>
    </location>
</feature>
<dbReference type="GO" id="GO:0004022">
    <property type="term" value="F:alcohol dehydrogenase (NAD+) activity"/>
    <property type="evidence" value="ECO:0007669"/>
    <property type="project" value="TreeGrafter"/>
</dbReference>
<dbReference type="PROSITE" id="PS00060">
    <property type="entry name" value="ADH_IRON_2"/>
    <property type="match status" value="1"/>
</dbReference>
<keyword evidence="2" id="KW-0560">Oxidoreductase</keyword>
<gene>
    <name evidence="6" type="ORF">Selli1_32490</name>
</gene>
<accession>A0A9W6CBC8</accession>
<dbReference type="Pfam" id="PF25137">
    <property type="entry name" value="ADH_Fe_C"/>
    <property type="match status" value="1"/>
</dbReference>
<dbReference type="InterPro" id="IPR056798">
    <property type="entry name" value="ADH_Fe_C"/>
</dbReference>
<dbReference type="PANTHER" id="PTHR11496">
    <property type="entry name" value="ALCOHOL DEHYDROGENASE"/>
    <property type="match status" value="1"/>
</dbReference>
<dbReference type="SUPFAM" id="SSF56796">
    <property type="entry name" value="Dehydroquinate synthase-like"/>
    <property type="match status" value="1"/>
</dbReference>